<dbReference type="InParanoid" id="A0A1Y2DGT6"/>
<evidence type="ECO:0000256" key="1">
    <source>
        <dbReference type="ARBA" id="ARBA00023002"/>
    </source>
</evidence>
<feature type="signal peptide" evidence="4">
    <location>
        <begin position="1"/>
        <end position="15"/>
    </location>
</feature>
<dbReference type="InterPro" id="IPR020843">
    <property type="entry name" value="ER"/>
</dbReference>
<evidence type="ECO:0000259" key="5">
    <source>
        <dbReference type="SMART" id="SM00829"/>
    </source>
</evidence>
<evidence type="ECO:0000256" key="4">
    <source>
        <dbReference type="SAM" id="SignalP"/>
    </source>
</evidence>
<reference evidence="6 7" key="1">
    <citation type="submission" date="2016-07" db="EMBL/GenBank/DDBJ databases">
        <title>Pervasive Adenine N6-methylation of Active Genes in Fungi.</title>
        <authorList>
            <consortium name="DOE Joint Genome Institute"/>
            <person name="Mondo S.J."/>
            <person name="Dannebaum R.O."/>
            <person name="Kuo R.C."/>
            <person name="Labutti K."/>
            <person name="Haridas S."/>
            <person name="Kuo A."/>
            <person name="Salamov A."/>
            <person name="Ahrendt S.R."/>
            <person name="Lipzen A."/>
            <person name="Sullivan W."/>
            <person name="Andreopoulos W.B."/>
            <person name="Clum A."/>
            <person name="Lindquist E."/>
            <person name="Daum C."/>
            <person name="Ramamoorthy G.K."/>
            <person name="Gryganskyi A."/>
            <person name="Culley D."/>
            <person name="Magnuson J.K."/>
            <person name="James T.Y."/>
            <person name="O'Malley M.A."/>
            <person name="Stajich J.E."/>
            <person name="Spatafora J.W."/>
            <person name="Visel A."/>
            <person name="Grigoriev I.V."/>
        </authorList>
    </citation>
    <scope>NUCLEOTIDE SEQUENCE [LARGE SCALE GENOMIC DNA]</scope>
    <source>
        <strain evidence="6 7">CBS 129021</strain>
    </source>
</reference>
<dbReference type="Gene3D" id="3.40.50.720">
    <property type="entry name" value="NAD(P)-binding Rossmann-like Domain"/>
    <property type="match status" value="1"/>
</dbReference>
<keyword evidence="1" id="KW-0560">Oxidoreductase</keyword>
<dbReference type="EMBL" id="MCFJ01000016">
    <property type="protein sequence ID" value="ORY58481.1"/>
    <property type="molecule type" value="Genomic_DNA"/>
</dbReference>
<dbReference type="InterPro" id="IPR045010">
    <property type="entry name" value="MDR_fam"/>
</dbReference>
<sequence length="366" mass="39956">MSHFLIIWFLRMASSTSHTTKQWLLSSKPTGAPILTGPNATFTLQTPTLPPLRENQLLCKVRYFSNDTGLRKFIQSTVAPDRFYVPIVPVGSPMRSGLIAEVVESASPSFKKGDMVVEFHQGKWSKLVILDAPSCQVLEPLSDGLSLTHYLGAFGASGLTAWAGLHFVGQVKKEHVVVISAAAGATGSMAVQVAVRILGAKRVVGIAGSDEKCRWVCEELGAHACVNYKSPSFVQDLKAATPEEVDVYFDNVGGEVLDAMLTRMKKNGTVAVCGAVSGYNAEEPMKLRNWFEVVSMRIMIRGFIMLDYLEEVPGILKKLKAAAADGRIRLGEGETLVEARIEEQPEVWMRLFSGRNQGKLVTKLIA</sequence>
<keyword evidence="7" id="KW-1185">Reference proteome</keyword>
<dbReference type="OrthoDB" id="809632at2759"/>
<dbReference type="SUPFAM" id="SSF50129">
    <property type="entry name" value="GroES-like"/>
    <property type="match status" value="1"/>
</dbReference>
<dbReference type="InterPro" id="IPR036291">
    <property type="entry name" value="NAD(P)-bd_dom_sf"/>
</dbReference>
<dbReference type="InterPro" id="IPR041694">
    <property type="entry name" value="ADH_N_2"/>
</dbReference>
<dbReference type="GO" id="GO:0016628">
    <property type="term" value="F:oxidoreductase activity, acting on the CH-CH group of donors, NAD or NADP as acceptor"/>
    <property type="evidence" value="ECO:0007669"/>
    <property type="project" value="InterPro"/>
</dbReference>
<dbReference type="PANTHER" id="PTHR43205">
    <property type="entry name" value="PROSTAGLANDIN REDUCTASE"/>
    <property type="match status" value="1"/>
</dbReference>
<organism evidence="6 7">
    <name type="scientific">Pseudomassariella vexata</name>
    <dbReference type="NCBI Taxonomy" id="1141098"/>
    <lineage>
        <taxon>Eukaryota</taxon>
        <taxon>Fungi</taxon>
        <taxon>Dikarya</taxon>
        <taxon>Ascomycota</taxon>
        <taxon>Pezizomycotina</taxon>
        <taxon>Sordariomycetes</taxon>
        <taxon>Xylariomycetidae</taxon>
        <taxon>Amphisphaeriales</taxon>
        <taxon>Pseudomassariaceae</taxon>
        <taxon>Pseudomassariella</taxon>
    </lineage>
</organism>
<dbReference type="Pfam" id="PF16884">
    <property type="entry name" value="ADH_N_2"/>
    <property type="match status" value="1"/>
</dbReference>
<dbReference type="GeneID" id="63777360"/>
<feature type="chain" id="PRO_5012372704" description="Dehydrogenase FUB6" evidence="4">
    <location>
        <begin position="16"/>
        <end position="366"/>
    </location>
</feature>
<dbReference type="PANTHER" id="PTHR43205:SF19">
    <property type="entry name" value="ENOYL REDUCTASE (ER) DOMAIN-CONTAINING PROTEIN"/>
    <property type="match status" value="1"/>
</dbReference>
<dbReference type="Pfam" id="PF00107">
    <property type="entry name" value="ADH_zinc_N"/>
    <property type="match status" value="1"/>
</dbReference>
<dbReference type="SMART" id="SM00829">
    <property type="entry name" value="PKS_ER"/>
    <property type="match status" value="1"/>
</dbReference>
<dbReference type="SUPFAM" id="SSF51735">
    <property type="entry name" value="NAD(P)-binding Rossmann-fold domains"/>
    <property type="match status" value="1"/>
</dbReference>
<dbReference type="AlphaFoldDB" id="A0A1Y2DGT6"/>
<evidence type="ECO:0000313" key="7">
    <source>
        <dbReference type="Proteomes" id="UP000193689"/>
    </source>
</evidence>
<feature type="domain" description="Enoyl reductase (ER)" evidence="5">
    <location>
        <begin position="37"/>
        <end position="362"/>
    </location>
</feature>
<proteinExistence type="predicted"/>
<comment type="caution">
    <text evidence="6">The sequence shown here is derived from an EMBL/GenBank/DDBJ whole genome shotgun (WGS) entry which is preliminary data.</text>
</comment>
<dbReference type="FunFam" id="3.40.50.720:FF:000121">
    <property type="entry name" value="Prostaglandin reductase 2"/>
    <property type="match status" value="1"/>
</dbReference>
<dbReference type="InterPro" id="IPR011032">
    <property type="entry name" value="GroES-like_sf"/>
</dbReference>
<dbReference type="RefSeq" id="XP_040711398.1">
    <property type="nucleotide sequence ID" value="XM_040861148.1"/>
</dbReference>
<evidence type="ECO:0000256" key="2">
    <source>
        <dbReference type="ARBA" id="ARBA00069006"/>
    </source>
</evidence>
<dbReference type="Proteomes" id="UP000193689">
    <property type="component" value="Unassembled WGS sequence"/>
</dbReference>
<protein>
    <recommendedName>
        <fullName evidence="2">Dehydrogenase FUB6</fullName>
    </recommendedName>
    <alternativeName>
        <fullName evidence="3">Fusaric acid biosynthesis protein 6</fullName>
    </alternativeName>
</protein>
<dbReference type="FunCoup" id="A0A1Y2DGT6">
    <property type="interactions" value="381"/>
</dbReference>
<name>A0A1Y2DGT6_9PEZI</name>
<dbReference type="Gene3D" id="3.90.180.10">
    <property type="entry name" value="Medium-chain alcohol dehydrogenases, catalytic domain"/>
    <property type="match status" value="1"/>
</dbReference>
<keyword evidence="4" id="KW-0732">Signal</keyword>
<dbReference type="CDD" id="cd05288">
    <property type="entry name" value="PGDH"/>
    <property type="match status" value="1"/>
</dbReference>
<dbReference type="InterPro" id="IPR013149">
    <property type="entry name" value="ADH-like_C"/>
</dbReference>
<accession>A0A1Y2DGT6</accession>
<gene>
    <name evidence="6" type="ORF">BCR38DRAFT_447422</name>
</gene>
<evidence type="ECO:0000256" key="3">
    <source>
        <dbReference type="ARBA" id="ARBA00083301"/>
    </source>
</evidence>
<evidence type="ECO:0000313" key="6">
    <source>
        <dbReference type="EMBL" id="ORY58481.1"/>
    </source>
</evidence>